<sequence>MTLSGDFRYPTDGPDSV</sequence>
<organism evidence="1">
    <name type="scientific">Rhizophora mucronata</name>
    <name type="common">Asiatic mangrove</name>
    <dbReference type="NCBI Taxonomy" id="61149"/>
    <lineage>
        <taxon>Eukaryota</taxon>
        <taxon>Viridiplantae</taxon>
        <taxon>Streptophyta</taxon>
        <taxon>Embryophyta</taxon>
        <taxon>Tracheophyta</taxon>
        <taxon>Spermatophyta</taxon>
        <taxon>Magnoliopsida</taxon>
        <taxon>eudicotyledons</taxon>
        <taxon>Gunneridae</taxon>
        <taxon>Pentapetalae</taxon>
        <taxon>rosids</taxon>
        <taxon>fabids</taxon>
        <taxon>Malpighiales</taxon>
        <taxon>Rhizophoraceae</taxon>
        <taxon>Rhizophora</taxon>
    </lineage>
</organism>
<accession>A0A2P2N9E1</accession>
<reference evidence="1" key="1">
    <citation type="submission" date="2018-02" db="EMBL/GenBank/DDBJ databases">
        <title>Rhizophora mucronata_Transcriptome.</title>
        <authorList>
            <person name="Meera S.P."/>
            <person name="Sreeshan A."/>
            <person name="Augustine A."/>
        </authorList>
    </citation>
    <scope>NUCLEOTIDE SEQUENCE</scope>
    <source>
        <tissue evidence="1">Leaf</tissue>
    </source>
</reference>
<dbReference type="EMBL" id="GGEC01058600">
    <property type="protein sequence ID" value="MBX39084.1"/>
    <property type="molecule type" value="Transcribed_RNA"/>
</dbReference>
<dbReference type="AlphaFoldDB" id="A0A2P2N9E1"/>
<protein>
    <submittedName>
        <fullName evidence="1">Uncharacterized protein</fullName>
    </submittedName>
</protein>
<proteinExistence type="predicted"/>
<evidence type="ECO:0000313" key="1">
    <source>
        <dbReference type="EMBL" id="MBX39084.1"/>
    </source>
</evidence>
<name>A0A2P2N9E1_RHIMU</name>